<dbReference type="InterPro" id="IPR042099">
    <property type="entry name" value="ANL_N_sf"/>
</dbReference>
<dbReference type="InterPro" id="IPR022742">
    <property type="entry name" value="Hydrolase_4"/>
</dbReference>
<dbReference type="PROSITE" id="PS50075">
    <property type="entry name" value="CARRIER"/>
    <property type="match status" value="1"/>
</dbReference>
<keyword evidence="6" id="KW-0443">Lipid metabolism</keyword>
<dbReference type="Pfam" id="PF12146">
    <property type="entry name" value="Hydrolase_4"/>
    <property type="match status" value="1"/>
</dbReference>
<dbReference type="InterPro" id="IPR000873">
    <property type="entry name" value="AMP-dep_synth/lig_dom"/>
</dbReference>
<dbReference type="PANTHER" id="PTHR22754:SF32">
    <property type="entry name" value="DISCO-INTERACTING PROTEIN 2"/>
    <property type="match status" value="1"/>
</dbReference>
<dbReference type="SUPFAM" id="SSF47336">
    <property type="entry name" value="ACP-like"/>
    <property type="match status" value="1"/>
</dbReference>
<dbReference type="InterPro" id="IPR006162">
    <property type="entry name" value="Ppantetheine_attach_site"/>
</dbReference>
<evidence type="ECO:0000256" key="4">
    <source>
        <dbReference type="ARBA" id="ARBA00022598"/>
    </source>
</evidence>
<evidence type="ECO:0000313" key="10">
    <source>
        <dbReference type="Proteomes" id="UP001139721"/>
    </source>
</evidence>
<dbReference type="EMBL" id="JAJKBJ010000009">
    <property type="protein sequence ID" value="MCL9684273.1"/>
    <property type="molecule type" value="Genomic_DNA"/>
</dbReference>
<dbReference type="GO" id="GO:0031177">
    <property type="term" value="F:phosphopantetheine binding"/>
    <property type="evidence" value="ECO:0007669"/>
    <property type="project" value="InterPro"/>
</dbReference>
<evidence type="ECO:0000256" key="6">
    <source>
        <dbReference type="ARBA" id="ARBA00023098"/>
    </source>
</evidence>
<feature type="transmembrane region" description="Helical" evidence="7">
    <location>
        <begin position="70"/>
        <end position="97"/>
    </location>
</feature>
<evidence type="ECO:0000313" key="9">
    <source>
        <dbReference type="EMBL" id="MCL9684273.1"/>
    </source>
</evidence>
<feature type="domain" description="Carrier" evidence="8">
    <location>
        <begin position="615"/>
        <end position="692"/>
    </location>
</feature>
<dbReference type="Pfam" id="PF00501">
    <property type="entry name" value="AMP-binding"/>
    <property type="match status" value="1"/>
</dbReference>
<dbReference type="PANTHER" id="PTHR22754">
    <property type="entry name" value="DISCO-INTERACTING PROTEIN 2 DIP2 -RELATED"/>
    <property type="match status" value="1"/>
</dbReference>
<evidence type="ECO:0000256" key="7">
    <source>
        <dbReference type="SAM" id="Phobius"/>
    </source>
</evidence>
<dbReference type="GO" id="GO:0016787">
    <property type="term" value="F:hydrolase activity"/>
    <property type="evidence" value="ECO:0007669"/>
    <property type="project" value="UniProtKB-KW"/>
</dbReference>
<reference evidence="9" key="1">
    <citation type="submission" date="2021-11" db="EMBL/GenBank/DDBJ databases">
        <title>Legionella maioricencis sp. nov., a new species isolated from hot water samples in Mallorca.</title>
        <authorList>
            <person name="Crespi S."/>
            <person name="Drasar V."/>
            <person name="Salva-Serra F."/>
            <person name="Jaen-Luchoro D."/>
            <person name="Pineiro-Iglesias B."/>
            <person name="Aliaga F."/>
            <person name="Fernandez-Juarez V."/>
            <person name="Coll G."/>
            <person name="Moore E.R.B."/>
            <person name="Bennasar-Figueras A."/>
        </authorList>
    </citation>
    <scope>NUCLEOTIDE SEQUENCE</scope>
    <source>
        <strain evidence="9">HCPI-6</strain>
    </source>
</reference>
<evidence type="ECO:0000256" key="5">
    <source>
        <dbReference type="ARBA" id="ARBA00022832"/>
    </source>
</evidence>
<dbReference type="GO" id="GO:0016874">
    <property type="term" value="F:ligase activity"/>
    <property type="evidence" value="ECO:0007669"/>
    <property type="project" value="UniProtKB-KW"/>
</dbReference>
<dbReference type="GO" id="GO:0005886">
    <property type="term" value="C:plasma membrane"/>
    <property type="evidence" value="ECO:0007669"/>
    <property type="project" value="TreeGrafter"/>
</dbReference>
<organism evidence="9 10">
    <name type="scientific">Legionella maioricensis</name>
    <dbReference type="NCBI Taxonomy" id="2896528"/>
    <lineage>
        <taxon>Bacteria</taxon>
        <taxon>Pseudomonadati</taxon>
        <taxon>Pseudomonadota</taxon>
        <taxon>Gammaproteobacteria</taxon>
        <taxon>Legionellales</taxon>
        <taxon>Legionellaceae</taxon>
        <taxon>Legionella</taxon>
    </lineage>
</organism>
<evidence type="ECO:0000259" key="8">
    <source>
        <dbReference type="PROSITE" id="PS50075"/>
    </source>
</evidence>
<keyword evidence="10" id="KW-1185">Reference proteome</keyword>
<dbReference type="SUPFAM" id="SSF53474">
    <property type="entry name" value="alpha/beta-Hydrolases"/>
    <property type="match status" value="1"/>
</dbReference>
<keyword evidence="7" id="KW-0812">Transmembrane</keyword>
<dbReference type="InterPro" id="IPR020806">
    <property type="entry name" value="PKS_PP-bd"/>
</dbReference>
<dbReference type="GO" id="GO:0006633">
    <property type="term" value="P:fatty acid biosynthetic process"/>
    <property type="evidence" value="ECO:0007669"/>
    <property type="project" value="TreeGrafter"/>
</dbReference>
<keyword evidence="5" id="KW-0276">Fatty acid metabolism</keyword>
<evidence type="ECO:0000256" key="3">
    <source>
        <dbReference type="ARBA" id="ARBA00022553"/>
    </source>
</evidence>
<evidence type="ECO:0000256" key="2">
    <source>
        <dbReference type="ARBA" id="ARBA00022450"/>
    </source>
</evidence>
<keyword evidence="4" id="KW-0436">Ligase</keyword>
<dbReference type="Gene3D" id="3.40.50.1820">
    <property type="entry name" value="alpha/beta hydrolase"/>
    <property type="match status" value="1"/>
</dbReference>
<dbReference type="AlphaFoldDB" id="A0A9X2D154"/>
<dbReference type="CDD" id="cd05931">
    <property type="entry name" value="FAAL"/>
    <property type="match status" value="1"/>
</dbReference>
<sequence length="977" mass="109413">MGVVDNKNIQTLTELIELRAIDSSDKTAFTFIEPQTDSIQTLTYKELRDKAIAVAAELQKQKITPGDRVLLVYPPGLDLIIAMFGCMFAGGICILTYPPATDKMVQKIQHIITDAKPDWALCTRNFANQFRQLKRAKSAFKIPLMKHLGKRILKRAYTLSHWDVEHLKWITTDQLRSKNTYKPEKIESKQNVLFQYSSGSTSKPKGIVLTHQNLVHNIETIYKEMCGNRSDHICCFWLPPYHDMGLICGIFTPIFGGMPSILLSPIDFLKRPLTWLEIITKYRVTITGGPNFSYDYCVNKITEDQKNSLNLSSLQMAFCGAEPIHTATFDRFYNYFVGCGFKRESFGPCYGLAESSVFVCGAGINHDYSIGSFSNTLLKQGKVKEVSATEQDSKSLVSVGLPVFNVKIVDPDARQVLAADKIGEIWVGWNESTAQGYWHQPELTHDVFQAKLVDDDADAYYLRTGDLGFIYNNQLFICGRIKDVIIIHGVNFYPQDIEVTVSGAHPSIRYGCVAAFNIEVDEEEKLAIVCEVNEGTDYDAVIHAINLAIAKEHQIPVHTIALIKAKSLPKTTSGKIQRSLSRELLLKRELSLVKLWDVTQLLTPKTDISVNGAAPLPINLKDFLINKVAAQTQLKPEAIDGDRPLTEYGIDSIGIVALVDEMEQLLGKKIEIGLFWDYPTINMITEYFSKEPGALVTAKAINPYAHGVGNKGIFKKAGKTGILLIHGFSGTPGEMLDFGNYLWKANITVAIPQLSGHCASEKDFKCSNRHDWYLSVLNAYNLLLEHCDQIYVSGLSVGGLLGLRLAAEQQKKLAGVILLSPLFFYDGWNMSKLKANLLMPMVIHTPLRFLASFKEKSPYGIKDEQARQAIEVVMQSQSGDFSEQVGIMKISGVSLKEVNRLIRDTTRLLPKVHCPALIIHSLEDDMASTRNADFVQRKIGSREIELCFLEDCYHVITLDKKKKEVAERVLLFLKSNN</sequence>
<keyword evidence="3" id="KW-0597">Phosphoprotein</keyword>
<dbReference type="RefSeq" id="WP_250421179.1">
    <property type="nucleotide sequence ID" value="NZ_JAJKBJ010000009.1"/>
</dbReference>
<proteinExistence type="inferred from homology"/>
<dbReference type="InterPro" id="IPR025110">
    <property type="entry name" value="AMP-bd_C"/>
</dbReference>
<dbReference type="InterPro" id="IPR009081">
    <property type="entry name" value="PP-bd_ACP"/>
</dbReference>
<dbReference type="Gene3D" id="3.30.300.30">
    <property type="match status" value="1"/>
</dbReference>
<dbReference type="PROSITE" id="PS00455">
    <property type="entry name" value="AMP_BINDING"/>
    <property type="match status" value="1"/>
</dbReference>
<dbReference type="PROSITE" id="PS00012">
    <property type="entry name" value="PHOSPHOPANTETHEINE"/>
    <property type="match status" value="1"/>
</dbReference>
<comment type="caution">
    <text evidence="9">The sequence shown here is derived from an EMBL/GenBank/DDBJ whole genome shotgun (WGS) entry which is preliminary data.</text>
</comment>
<dbReference type="InterPro" id="IPR020845">
    <property type="entry name" value="AMP-binding_CS"/>
</dbReference>
<dbReference type="GO" id="GO:0071766">
    <property type="term" value="P:Actinobacterium-type cell wall biogenesis"/>
    <property type="evidence" value="ECO:0007669"/>
    <property type="project" value="UniProtKB-ARBA"/>
</dbReference>
<dbReference type="Pfam" id="PF23024">
    <property type="entry name" value="AMP-dom_DIP2-like"/>
    <property type="match status" value="1"/>
</dbReference>
<dbReference type="GO" id="GO:0070566">
    <property type="term" value="F:adenylyltransferase activity"/>
    <property type="evidence" value="ECO:0007669"/>
    <property type="project" value="TreeGrafter"/>
</dbReference>
<dbReference type="InterPro" id="IPR036736">
    <property type="entry name" value="ACP-like_sf"/>
</dbReference>
<comment type="similarity">
    <text evidence="1">Belongs to the ATP-dependent AMP-binding enzyme family.</text>
</comment>
<dbReference type="InterPro" id="IPR029058">
    <property type="entry name" value="AB_hydrolase_fold"/>
</dbReference>
<name>A0A9X2D154_9GAMM</name>
<dbReference type="InterPro" id="IPR040097">
    <property type="entry name" value="FAAL/FAAC"/>
</dbReference>
<gene>
    <name evidence="9" type="ORF">LOX96_09230</name>
</gene>
<evidence type="ECO:0000256" key="1">
    <source>
        <dbReference type="ARBA" id="ARBA00006432"/>
    </source>
</evidence>
<dbReference type="Gene3D" id="1.10.1200.10">
    <property type="entry name" value="ACP-like"/>
    <property type="match status" value="1"/>
</dbReference>
<dbReference type="SUPFAM" id="SSF56801">
    <property type="entry name" value="Acetyl-CoA synthetase-like"/>
    <property type="match status" value="1"/>
</dbReference>
<dbReference type="Proteomes" id="UP001139721">
    <property type="component" value="Unassembled WGS sequence"/>
</dbReference>
<dbReference type="SMART" id="SM00823">
    <property type="entry name" value="PKS_PP"/>
    <property type="match status" value="1"/>
</dbReference>
<keyword evidence="9" id="KW-0378">Hydrolase</keyword>
<protein>
    <submittedName>
        <fullName evidence="9">Alpha/beta fold hydrolase</fullName>
    </submittedName>
</protein>
<dbReference type="InterPro" id="IPR045851">
    <property type="entry name" value="AMP-bd_C_sf"/>
</dbReference>
<keyword evidence="2" id="KW-0596">Phosphopantetheine</keyword>
<dbReference type="FunFam" id="3.40.50.12780:FF:000013">
    <property type="entry name" value="Long-chain-fatty-acid--AMP ligase FadD32"/>
    <property type="match status" value="1"/>
</dbReference>
<accession>A0A9X2D154</accession>
<keyword evidence="7" id="KW-1133">Transmembrane helix</keyword>
<keyword evidence="7" id="KW-0472">Membrane</keyword>
<dbReference type="Gene3D" id="3.40.50.12780">
    <property type="entry name" value="N-terminal domain of ligase-like"/>
    <property type="match status" value="1"/>
</dbReference>
<dbReference type="Pfam" id="PF00550">
    <property type="entry name" value="PP-binding"/>
    <property type="match status" value="1"/>
</dbReference>